<sequence>MSNLKENRTLRILNDAAAGQYGVLAAIAYNVEQLTALVRAAEAKRSPLIIQLFPSTLKQLPLMAHAAAQAVKTASVPLSLHIDHAQDEAHIREIIATLPVDSVMVDMSHYEEAENLEKTARLTKECHAKGIAVEAESGRINGGEDGIADTGDLEALFTSPEDVDKFIAAGIDILAPSIGNVHGDYGPAGPAEGQIHFDRLEAIDKQINKRVLVALHGTNDFPPEIMQRSIRAGAIKLNVNKLLLEVGNEVLRKNAASTSLTMWHAMLRYLEARCSLSTCLLLGSFPVYGRNGDGPVAVHIDEGIRTWSLVQKETGMAKMAMRRYYTIASYVAVITPDSDHIRTFRQPRFDSGLDFLIDCGAPKFPSADRAGKQQPKQPPTLQHGQTQAIRSLAGTFRHGRSRGQAAQASEDGCVYAPCGGTEAARCSASPGRRLRATKAQPAQEDGRAEERHQRPDPPRQRVQSAQGAGPGKGGRAAHTPDDCEGEESQRPRGAAGKRAGHRQGRCRAREAQRPREAVQGGSGEERGRRAGRRSQGHRGRRCGREQRTAGSGHKRQEAAACRGGGVGRGSGRGHAGLER</sequence>
<comment type="caution">
    <text evidence="1">The sequence shown here is derived from an EMBL/GenBank/DDBJ whole genome shotgun (WGS) entry which is preliminary data.</text>
</comment>
<gene>
    <name evidence="1" type="ORF">OPT61_g7921</name>
</gene>
<organism evidence="1 2">
    <name type="scientific">Boeremia exigua</name>
    <dbReference type="NCBI Taxonomy" id="749465"/>
    <lineage>
        <taxon>Eukaryota</taxon>
        <taxon>Fungi</taxon>
        <taxon>Dikarya</taxon>
        <taxon>Ascomycota</taxon>
        <taxon>Pezizomycotina</taxon>
        <taxon>Dothideomycetes</taxon>
        <taxon>Pleosporomycetidae</taxon>
        <taxon>Pleosporales</taxon>
        <taxon>Pleosporineae</taxon>
        <taxon>Didymellaceae</taxon>
        <taxon>Boeremia</taxon>
    </lineage>
</organism>
<evidence type="ECO:0000313" key="1">
    <source>
        <dbReference type="EMBL" id="KAJ8108801.1"/>
    </source>
</evidence>
<proteinExistence type="predicted"/>
<keyword evidence="2" id="KW-1185">Reference proteome</keyword>
<name>A0ACC2I0A1_9PLEO</name>
<accession>A0ACC2I0A1</accession>
<reference evidence="1" key="1">
    <citation type="submission" date="2022-11" db="EMBL/GenBank/DDBJ databases">
        <title>Genome Sequence of Boeremia exigua.</title>
        <authorList>
            <person name="Buettner E."/>
        </authorList>
    </citation>
    <scope>NUCLEOTIDE SEQUENCE</scope>
    <source>
        <strain evidence="1">CU02</strain>
    </source>
</reference>
<evidence type="ECO:0000313" key="2">
    <source>
        <dbReference type="Proteomes" id="UP001153331"/>
    </source>
</evidence>
<dbReference type="Proteomes" id="UP001153331">
    <property type="component" value="Unassembled WGS sequence"/>
</dbReference>
<protein>
    <submittedName>
        <fullName evidence="1">Uncharacterized protein</fullName>
    </submittedName>
</protein>
<dbReference type="EMBL" id="JAPHNI010000696">
    <property type="protein sequence ID" value="KAJ8108801.1"/>
    <property type="molecule type" value="Genomic_DNA"/>
</dbReference>